<dbReference type="Gene3D" id="3.40.50.720">
    <property type="entry name" value="NAD(P)-binding Rossmann-like Domain"/>
    <property type="match status" value="1"/>
</dbReference>
<sequence>AHLRAFGRLDVLVNNASKQVITKDFADIDLDSVESTFRSNILQIIINTTSVTTFRGSPSMVDYVSSKGAIVGFTRSLAKQLEPKGIVPCTRPCSPASRPADEMEGFGEKSSIGRVGQPSEIAPTYVFLASAEAELYYGQIMHPYPLGD</sequence>
<evidence type="ECO:0000256" key="2">
    <source>
        <dbReference type="ARBA" id="ARBA00022857"/>
    </source>
</evidence>
<proteinExistence type="inferred from homology"/>
<dbReference type="InterPro" id="IPR002347">
    <property type="entry name" value="SDR_fam"/>
</dbReference>
<dbReference type="PRINTS" id="PR00081">
    <property type="entry name" value="GDHRDH"/>
</dbReference>
<dbReference type="PROSITE" id="PS00061">
    <property type="entry name" value="ADH_SHORT"/>
    <property type="match status" value="1"/>
</dbReference>
<comment type="caution">
    <text evidence="5">The sequence shown here is derived from an EMBL/GenBank/DDBJ whole genome shotgun (WGS) entry which is preliminary data.</text>
</comment>
<comment type="similarity">
    <text evidence="1">Belongs to the short-chain dehydrogenases/reductases (SDR) family.</text>
</comment>
<gene>
    <name evidence="5" type="ORF">EVJ58_g8069</name>
</gene>
<accession>A0A4Y9XZP1</accession>
<dbReference type="Pfam" id="PF13561">
    <property type="entry name" value="adh_short_C2"/>
    <property type="match status" value="1"/>
</dbReference>
<evidence type="ECO:0000256" key="3">
    <source>
        <dbReference type="ARBA" id="ARBA00023002"/>
    </source>
</evidence>
<dbReference type="PRINTS" id="PR00080">
    <property type="entry name" value="SDRFAMILY"/>
</dbReference>
<feature type="region of interest" description="Disordered" evidence="4">
    <location>
        <begin position="90"/>
        <end position="114"/>
    </location>
</feature>
<dbReference type="Proteomes" id="UP000298390">
    <property type="component" value="Unassembled WGS sequence"/>
</dbReference>
<dbReference type="PANTHER" id="PTHR48107">
    <property type="entry name" value="NADPH-DEPENDENT ALDEHYDE REDUCTASE-LIKE PROTEIN, CHLOROPLASTIC-RELATED"/>
    <property type="match status" value="1"/>
</dbReference>
<dbReference type="SUPFAM" id="SSF51735">
    <property type="entry name" value="NAD(P)-binding Rossmann-fold domains"/>
    <property type="match status" value="1"/>
</dbReference>
<evidence type="ECO:0000313" key="5">
    <source>
        <dbReference type="EMBL" id="TFY55714.1"/>
    </source>
</evidence>
<dbReference type="AlphaFoldDB" id="A0A4Y9XZP1"/>
<protein>
    <submittedName>
        <fullName evidence="5">Uncharacterized protein</fullName>
    </submittedName>
</protein>
<evidence type="ECO:0000256" key="4">
    <source>
        <dbReference type="SAM" id="MobiDB-lite"/>
    </source>
</evidence>
<organism evidence="5 6">
    <name type="scientific">Rhodofomes roseus</name>
    <dbReference type="NCBI Taxonomy" id="34475"/>
    <lineage>
        <taxon>Eukaryota</taxon>
        <taxon>Fungi</taxon>
        <taxon>Dikarya</taxon>
        <taxon>Basidiomycota</taxon>
        <taxon>Agaricomycotina</taxon>
        <taxon>Agaricomycetes</taxon>
        <taxon>Polyporales</taxon>
        <taxon>Rhodofomes</taxon>
    </lineage>
</organism>
<feature type="non-terminal residue" evidence="5">
    <location>
        <position position="1"/>
    </location>
</feature>
<name>A0A4Y9XZP1_9APHY</name>
<dbReference type="PANTHER" id="PTHR48107:SF16">
    <property type="entry name" value="NADPH-DEPENDENT ALDEHYDE REDUCTASE 1, CHLOROPLASTIC"/>
    <property type="match status" value="1"/>
</dbReference>
<dbReference type="InterPro" id="IPR020904">
    <property type="entry name" value="Sc_DH/Rdtase_CS"/>
</dbReference>
<dbReference type="EMBL" id="SEKV01000566">
    <property type="protein sequence ID" value="TFY55714.1"/>
    <property type="molecule type" value="Genomic_DNA"/>
</dbReference>
<dbReference type="InterPro" id="IPR036291">
    <property type="entry name" value="NAD(P)-bd_dom_sf"/>
</dbReference>
<dbReference type="GO" id="GO:0016614">
    <property type="term" value="F:oxidoreductase activity, acting on CH-OH group of donors"/>
    <property type="evidence" value="ECO:0007669"/>
    <property type="project" value="UniProtKB-ARBA"/>
</dbReference>
<evidence type="ECO:0000256" key="1">
    <source>
        <dbReference type="ARBA" id="ARBA00006484"/>
    </source>
</evidence>
<reference evidence="5 6" key="1">
    <citation type="submission" date="2019-01" db="EMBL/GenBank/DDBJ databases">
        <title>Genome sequencing of the rare red list fungi Fomitopsis rosea.</title>
        <authorList>
            <person name="Buettner E."/>
            <person name="Kellner H."/>
        </authorList>
    </citation>
    <scope>NUCLEOTIDE SEQUENCE [LARGE SCALE GENOMIC DNA]</scope>
    <source>
        <strain evidence="5 6">DSM 105464</strain>
    </source>
</reference>
<keyword evidence="3" id="KW-0560">Oxidoreductase</keyword>
<evidence type="ECO:0000313" key="6">
    <source>
        <dbReference type="Proteomes" id="UP000298390"/>
    </source>
</evidence>
<keyword evidence="2" id="KW-0521">NADP</keyword>
<dbReference type="STRING" id="34475.A0A4Y9XZP1"/>